<accession>A0ACC1NWN6</accession>
<evidence type="ECO:0000313" key="2">
    <source>
        <dbReference type="Proteomes" id="UP001143910"/>
    </source>
</evidence>
<reference evidence="1" key="1">
    <citation type="submission" date="2022-08" db="EMBL/GenBank/DDBJ databases">
        <title>Genome Sequence of Lecanicillium fungicola.</title>
        <authorList>
            <person name="Buettner E."/>
        </authorList>
    </citation>
    <scope>NUCLEOTIDE SEQUENCE</scope>
    <source>
        <strain evidence="1">Babe33</strain>
    </source>
</reference>
<protein>
    <submittedName>
        <fullName evidence="1">Uncharacterized protein</fullName>
    </submittedName>
</protein>
<evidence type="ECO:0000313" key="1">
    <source>
        <dbReference type="EMBL" id="KAJ2983742.1"/>
    </source>
</evidence>
<name>A0ACC1NWN6_9HYPO</name>
<gene>
    <name evidence="1" type="ORF">NQ176_g484</name>
</gene>
<sequence length="183" mass="19439">MLVNLKSAFLFGLVALSQAEPIRRFERDTVGSGDLEIRAKGKSVTDFLCPDKKLLTKNDVGNALVKGRDLENQKKKVGGKYPGFFGNEGNGGSIFGASAELREFPIIPNSVYNGGNPDKYRVVFKAGGKKDFVGVMVHGAANSFQRCDPAPAAPPTTTTTTTKAPAAATPPPAAPKHTTTKKF</sequence>
<proteinExistence type="predicted"/>
<keyword evidence="2" id="KW-1185">Reference proteome</keyword>
<dbReference type="Proteomes" id="UP001143910">
    <property type="component" value="Unassembled WGS sequence"/>
</dbReference>
<organism evidence="1 2">
    <name type="scientific">Zarea fungicola</name>
    <dbReference type="NCBI Taxonomy" id="93591"/>
    <lineage>
        <taxon>Eukaryota</taxon>
        <taxon>Fungi</taxon>
        <taxon>Dikarya</taxon>
        <taxon>Ascomycota</taxon>
        <taxon>Pezizomycotina</taxon>
        <taxon>Sordariomycetes</taxon>
        <taxon>Hypocreomycetidae</taxon>
        <taxon>Hypocreales</taxon>
        <taxon>Cordycipitaceae</taxon>
        <taxon>Zarea</taxon>
    </lineage>
</organism>
<dbReference type="EMBL" id="JANJQO010000018">
    <property type="protein sequence ID" value="KAJ2983742.1"/>
    <property type="molecule type" value="Genomic_DNA"/>
</dbReference>
<comment type="caution">
    <text evidence="1">The sequence shown here is derived from an EMBL/GenBank/DDBJ whole genome shotgun (WGS) entry which is preliminary data.</text>
</comment>